<organism evidence="2 5">
    <name type="scientific">Vanilla planifolia</name>
    <name type="common">Vanilla</name>
    <dbReference type="NCBI Taxonomy" id="51239"/>
    <lineage>
        <taxon>Eukaryota</taxon>
        <taxon>Viridiplantae</taxon>
        <taxon>Streptophyta</taxon>
        <taxon>Embryophyta</taxon>
        <taxon>Tracheophyta</taxon>
        <taxon>Spermatophyta</taxon>
        <taxon>Magnoliopsida</taxon>
        <taxon>Liliopsida</taxon>
        <taxon>Asparagales</taxon>
        <taxon>Orchidaceae</taxon>
        <taxon>Vanilloideae</taxon>
        <taxon>Vanilleae</taxon>
        <taxon>Vanilla</taxon>
    </lineage>
</organism>
<evidence type="ECO:0000256" key="1">
    <source>
        <dbReference type="SAM" id="MobiDB-lite"/>
    </source>
</evidence>
<feature type="compositionally biased region" description="Basic residues" evidence="1">
    <location>
        <begin position="75"/>
        <end position="91"/>
    </location>
</feature>
<proteinExistence type="predicted"/>
<name>A0A835U582_VANPL</name>
<dbReference type="Proteomes" id="UP000639772">
    <property type="component" value="Unassembled WGS sequence"/>
</dbReference>
<evidence type="ECO:0000313" key="5">
    <source>
        <dbReference type="Proteomes" id="UP000639772"/>
    </source>
</evidence>
<dbReference type="EMBL" id="JADCNM010000565">
    <property type="protein sequence ID" value="KAG0446576.1"/>
    <property type="molecule type" value="Genomic_DNA"/>
</dbReference>
<feature type="region of interest" description="Disordered" evidence="1">
    <location>
        <begin position="75"/>
        <end position="101"/>
    </location>
</feature>
<reference evidence="4 5" key="1">
    <citation type="journal article" date="2020" name="Nat. Food">
        <title>A phased Vanilla planifolia genome enables genetic improvement of flavour and production.</title>
        <authorList>
            <person name="Hasing T."/>
            <person name="Tang H."/>
            <person name="Brym M."/>
            <person name="Khazi F."/>
            <person name="Huang T."/>
            <person name="Chambers A.H."/>
        </authorList>
    </citation>
    <scope>NUCLEOTIDE SEQUENCE [LARGE SCALE GENOMIC DNA]</scope>
    <source>
        <tissue evidence="2">Leaf</tissue>
    </source>
</reference>
<evidence type="ECO:0000313" key="2">
    <source>
        <dbReference type="EMBL" id="KAG0446576.1"/>
    </source>
</evidence>
<evidence type="ECO:0000313" key="3">
    <source>
        <dbReference type="EMBL" id="KAG0446604.1"/>
    </source>
</evidence>
<dbReference type="AlphaFoldDB" id="A0A835U582"/>
<dbReference type="Proteomes" id="UP000636800">
    <property type="component" value="Unassembled WGS sequence"/>
</dbReference>
<protein>
    <submittedName>
        <fullName evidence="2">Uncharacterized protein</fullName>
    </submittedName>
</protein>
<dbReference type="EMBL" id="JADCNL010000564">
    <property type="protein sequence ID" value="KAG0446604.1"/>
    <property type="molecule type" value="Genomic_DNA"/>
</dbReference>
<evidence type="ECO:0000313" key="4">
    <source>
        <dbReference type="Proteomes" id="UP000636800"/>
    </source>
</evidence>
<sequence>MALRDALALAKEGISRNGYQHRGSTAAVRLACVTAVGASSQTSRLRPHPSKDASLFALCTRKVAVGTQKRGIRLAKQHRRRRRPWHARRMRGPNPQCSSLL</sequence>
<gene>
    <name evidence="3" type="ORF">HPP92_028745</name>
    <name evidence="2" type="ORF">HPP92_028759</name>
</gene>
<comment type="caution">
    <text evidence="2">The sequence shown here is derived from an EMBL/GenBank/DDBJ whole genome shotgun (WGS) entry which is preliminary data.</text>
</comment>
<keyword evidence="4" id="KW-1185">Reference proteome</keyword>
<feature type="non-terminal residue" evidence="2">
    <location>
        <position position="101"/>
    </location>
</feature>
<accession>A0A835U582</accession>